<dbReference type="OrthoDB" id="2240743at2"/>
<gene>
    <name evidence="3" type="ORF">BJ095_104165</name>
</gene>
<sequence>MENERKRILKLVENGTISAEEAIVLLEALTKEQNSTQPTIVPLTKSTVEEAKATQEHSEASQQQTTEEKKTKTTGFEDFFGKAFNNSDTNKKMDEFMNDLKQDLSQFSERVMGLMNTTFTKIKDFDLEFPFGEKVQFDKTYTFDADVVKGIEIDLPNGKVDFVKSEGQQIVVETQVKTSLIDHDEEKTKTQFEEKFVNLTNDKLTISVSTKLSQVSLRLVVPEKLYDLLLVRLLNGSVTIQNLESKLLKVKTYNGAVKVDQVSFQHAHIETGNGSIDLRNVKGEDLETETVNGRIYIDGELQEVEAESVNGAVVITTNAKDARKVKAQTVAGAVELYVPKSISLDGQVATNFGKADVGLPDVETRLEEDQFFLKTYHFDKIIDDANILKLNGESRTGAIIVRYIAE</sequence>
<name>A0A318TUX0_9BACL</name>
<dbReference type="InterPro" id="IPR025164">
    <property type="entry name" value="Toastrack_DUF4097"/>
</dbReference>
<dbReference type="AlphaFoldDB" id="A0A318TUX0"/>
<feature type="domain" description="YvlB/LiaX N-terminal" evidence="2">
    <location>
        <begin position="3"/>
        <end position="33"/>
    </location>
</feature>
<comment type="caution">
    <text evidence="3">The sequence shown here is derived from an EMBL/GenBank/DDBJ whole genome shotgun (WGS) entry which is preliminary data.</text>
</comment>
<dbReference type="Pfam" id="PF13349">
    <property type="entry name" value="DUF4097"/>
    <property type="match status" value="1"/>
</dbReference>
<dbReference type="Pfam" id="PF22746">
    <property type="entry name" value="SHOCT-like_DUF2089-C"/>
    <property type="match status" value="1"/>
</dbReference>
<proteinExistence type="predicted"/>
<dbReference type="EMBL" id="QJTJ01000004">
    <property type="protein sequence ID" value="PYF07657.1"/>
    <property type="molecule type" value="Genomic_DNA"/>
</dbReference>
<evidence type="ECO:0000313" key="4">
    <source>
        <dbReference type="Proteomes" id="UP000247416"/>
    </source>
</evidence>
<accession>A0A318TUX0</accession>
<organism evidence="3 4">
    <name type="scientific">Ureibacillus chungkukjangi</name>
    <dbReference type="NCBI Taxonomy" id="1202712"/>
    <lineage>
        <taxon>Bacteria</taxon>
        <taxon>Bacillati</taxon>
        <taxon>Bacillota</taxon>
        <taxon>Bacilli</taxon>
        <taxon>Bacillales</taxon>
        <taxon>Caryophanaceae</taxon>
        <taxon>Ureibacillus</taxon>
    </lineage>
</organism>
<dbReference type="InterPro" id="IPR053959">
    <property type="entry name" value="YvlB/LiaX_N"/>
</dbReference>
<protein>
    <submittedName>
        <fullName evidence="3">DUF4097 and DUF4098 domain-containing protein YvlB</fullName>
    </submittedName>
</protein>
<feature type="domain" description="DUF4097" evidence="1">
    <location>
        <begin position="149"/>
        <end position="355"/>
    </location>
</feature>
<dbReference type="Proteomes" id="UP000247416">
    <property type="component" value="Unassembled WGS sequence"/>
</dbReference>
<keyword evidence="4" id="KW-1185">Reference proteome</keyword>
<evidence type="ECO:0000259" key="1">
    <source>
        <dbReference type="Pfam" id="PF13349"/>
    </source>
</evidence>
<evidence type="ECO:0000259" key="2">
    <source>
        <dbReference type="Pfam" id="PF22746"/>
    </source>
</evidence>
<reference evidence="3 4" key="1">
    <citation type="submission" date="2018-06" db="EMBL/GenBank/DDBJ databases">
        <title>Genomic Encyclopedia of Archaeal and Bacterial Type Strains, Phase II (KMG-II): from individual species to whole genera.</title>
        <authorList>
            <person name="Goeker M."/>
        </authorList>
    </citation>
    <scope>NUCLEOTIDE SEQUENCE [LARGE SCALE GENOMIC DNA]</scope>
    <source>
        <strain evidence="3 4">KACC 16626</strain>
    </source>
</reference>
<evidence type="ECO:0000313" key="3">
    <source>
        <dbReference type="EMBL" id="PYF07657.1"/>
    </source>
</evidence>
<dbReference type="RefSeq" id="WP_107932710.1">
    <property type="nucleotide sequence ID" value="NZ_PYWJ01000003.1"/>
</dbReference>